<accession>A0A2W0HBE2</accession>
<evidence type="ECO:0000313" key="9">
    <source>
        <dbReference type="EMBL" id="PYZ98136.1"/>
    </source>
</evidence>
<name>A0A2W0HBE2_9BACI</name>
<evidence type="ECO:0000256" key="1">
    <source>
        <dbReference type="ARBA" id="ARBA00004651"/>
    </source>
</evidence>
<keyword evidence="4 7" id="KW-0812">Transmembrane</keyword>
<comment type="caution">
    <text evidence="9">The sequence shown here is derived from an EMBL/GenBank/DDBJ whole genome shotgun (WGS) entry which is preliminary data.</text>
</comment>
<evidence type="ECO:0000256" key="7">
    <source>
        <dbReference type="SAM" id="Phobius"/>
    </source>
</evidence>
<keyword evidence="10" id="KW-1185">Reference proteome</keyword>
<feature type="domain" description="YetF C-terminal" evidence="8">
    <location>
        <begin position="91"/>
        <end position="222"/>
    </location>
</feature>
<dbReference type="EMBL" id="PDOF01000001">
    <property type="protein sequence ID" value="PYZ98136.1"/>
    <property type="molecule type" value="Genomic_DNA"/>
</dbReference>
<dbReference type="OrthoDB" id="9778331at2"/>
<evidence type="ECO:0000256" key="5">
    <source>
        <dbReference type="ARBA" id="ARBA00022989"/>
    </source>
</evidence>
<reference evidence="9 10" key="1">
    <citation type="submission" date="2017-10" db="EMBL/GenBank/DDBJ databases">
        <title>Bacillus sp. nov., a halophilic bacterium isolated from a Yangshapao Lake.</title>
        <authorList>
            <person name="Wang H."/>
        </authorList>
    </citation>
    <scope>NUCLEOTIDE SEQUENCE [LARGE SCALE GENOMIC DNA]</scope>
    <source>
        <strain evidence="9 10">YSP-3</strain>
    </source>
</reference>
<keyword evidence="5 7" id="KW-1133">Transmembrane helix</keyword>
<proteinExistence type="inferred from homology"/>
<protein>
    <submittedName>
        <fullName evidence="9">DUF421 domain-containing protein</fullName>
    </submittedName>
</protein>
<dbReference type="RefSeq" id="WP_110517906.1">
    <property type="nucleotide sequence ID" value="NZ_PDOF01000001.1"/>
</dbReference>
<dbReference type="Gene3D" id="3.30.240.20">
    <property type="entry name" value="bsu07140 like domains"/>
    <property type="match status" value="2"/>
</dbReference>
<evidence type="ECO:0000256" key="2">
    <source>
        <dbReference type="ARBA" id="ARBA00006448"/>
    </source>
</evidence>
<evidence type="ECO:0000259" key="8">
    <source>
        <dbReference type="Pfam" id="PF04239"/>
    </source>
</evidence>
<evidence type="ECO:0000256" key="4">
    <source>
        <dbReference type="ARBA" id="ARBA00022692"/>
    </source>
</evidence>
<dbReference type="InterPro" id="IPR007353">
    <property type="entry name" value="DUF421"/>
</dbReference>
<gene>
    <name evidence="9" type="ORF">CR205_05950</name>
</gene>
<dbReference type="PANTHER" id="PTHR34582">
    <property type="entry name" value="UPF0702 TRANSMEMBRANE PROTEIN YCAP"/>
    <property type="match status" value="1"/>
</dbReference>
<dbReference type="Pfam" id="PF04239">
    <property type="entry name" value="DUF421"/>
    <property type="match status" value="1"/>
</dbReference>
<comment type="similarity">
    <text evidence="2">Belongs to the UPF0702 family.</text>
</comment>
<dbReference type="GO" id="GO:0005886">
    <property type="term" value="C:plasma membrane"/>
    <property type="evidence" value="ECO:0007669"/>
    <property type="project" value="UniProtKB-SubCell"/>
</dbReference>
<dbReference type="Proteomes" id="UP000248066">
    <property type="component" value="Unassembled WGS sequence"/>
</dbReference>
<organism evidence="9 10">
    <name type="scientific">Alteribacter lacisalsi</name>
    <dbReference type="NCBI Taxonomy" id="2045244"/>
    <lineage>
        <taxon>Bacteria</taxon>
        <taxon>Bacillati</taxon>
        <taxon>Bacillota</taxon>
        <taxon>Bacilli</taxon>
        <taxon>Bacillales</taxon>
        <taxon>Bacillaceae</taxon>
        <taxon>Alteribacter</taxon>
    </lineage>
</organism>
<keyword evidence="6 7" id="KW-0472">Membrane</keyword>
<dbReference type="InterPro" id="IPR023090">
    <property type="entry name" value="UPF0702_alpha/beta_dom_sf"/>
</dbReference>
<feature type="transmembrane region" description="Helical" evidence="7">
    <location>
        <begin position="47"/>
        <end position="64"/>
    </location>
</feature>
<dbReference type="PANTHER" id="PTHR34582:SF6">
    <property type="entry name" value="UPF0702 TRANSMEMBRANE PROTEIN YCAP"/>
    <property type="match status" value="1"/>
</dbReference>
<evidence type="ECO:0000313" key="10">
    <source>
        <dbReference type="Proteomes" id="UP000248066"/>
    </source>
</evidence>
<comment type="subcellular location">
    <subcellularLocation>
        <location evidence="1">Cell membrane</location>
        <topology evidence="1">Multi-pass membrane protein</topology>
    </subcellularLocation>
</comment>
<evidence type="ECO:0000256" key="6">
    <source>
        <dbReference type="ARBA" id="ARBA00023136"/>
    </source>
</evidence>
<feature type="transmembrane region" description="Helical" evidence="7">
    <location>
        <begin position="12"/>
        <end position="35"/>
    </location>
</feature>
<feature type="transmembrane region" description="Helical" evidence="7">
    <location>
        <begin position="70"/>
        <end position="90"/>
    </location>
</feature>
<keyword evidence="3" id="KW-1003">Cell membrane</keyword>
<dbReference type="AlphaFoldDB" id="A0A2W0HBE2"/>
<sequence>MFEFWQGAEDLPIYGFLIRAAIVYAYIFLLVKILGQRSIGTINPLDFIFGIIIGDVVGEPLAAGDVPLPGPLAAAALIAGLHLFLSWISLKLPRLRRVIEDEPIVLIKNGTILHKELSKNKITIESLMMDLRLQSAIDLNEVDYAVLESNGQISVIKKSGKDPATAEDVGRQIPSKGYPTVLIEDGHVIDANLKRVRSKKWLHEQLEKHSLKEPKDCFLMTLDEAGTVFVSKKLTKEQQNHILGNST</sequence>
<evidence type="ECO:0000256" key="3">
    <source>
        <dbReference type="ARBA" id="ARBA00022475"/>
    </source>
</evidence>